<dbReference type="Pfam" id="PF26337">
    <property type="entry name" value="Gtf3_C"/>
    <property type="match status" value="1"/>
</dbReference>
<dbReference type="InterPro" id="IPR058591">
    <property type="entry name" value="Gtf3_N"/>
</dbReference>
<feature type="domain" description="Glucosyltransferase 3-like C-terminal" evidence="3">
    <location>
        <begin position="174"/>
        <end position="332"/>
    </location>
</feature>
<sequence>MEKIIATISESAVNGTNAGSKAKDDIIQISQKAGFKPMIITNPPSHLSKLAFLIKSYCGGLKKQYQTNADLIVFQYAGYFNFTTDISLKELRKYNPNAKLVLLIHDVAALRYQQDKDWQRESKIFNSVDGLIVHNSKMKHWLEDHGITTPMVTLQIFDYLTDLPINDNDFNRKVVFAGNLEKSTFLTKLNVNTQIDLFGPKPAEHYPQNITYQGIKKPDELAKFLTQSFGLVWDGDSIHECDGLMGNYEKYNDPHKVSLYLSSGLPVILWKQAALADFITKNNLGIAIDDLANLDNEIAQITPEQYDEMKKNVHRVAEELRAGKHTLEALKNIYKA</sequence>
<dbReference type="GO" id="GO:0016740">
    <property type="term" value="F:transferase activity"/>
    <property type="evidence" value="ECO:0007669"/>
    <property type="project" value="UniProtKB-KW"/>
</dbReference>
<dbReference type="InterPro" id="IPR058592">
    <property type="entry name" value="Gtf3_C"/>
</dbReference>
<organism evidence="4 5">
    <name type="scientific">Ligilactobacillus aviarius</name>
    <dbReference type="NCBI Taxonomy" id="1606"/>
    <lineage>
        <taxon>Bacteria</taxon>
        <taxon>Bacillati</taxon>
        <taxon>Bacillota</taxon>
        <taxon>Bacilli</taxon>
        <taxon>Lactobacillales</taxon>
        <taxon>Lactobacillaceae</taxon>
        <taxon>Ligilactobacillus</taxon>
    </lineage>
</organism>
<dbReference type="EMBL" id="BJUI01000055">
    <property type="protein sequence ID" value="GEK42736.1"/>
    <property type="molecule type" value="Genomic_DNA"/>
</dbReference>
<evidence type="ECO:0000259" key="2">
    <source>
        <dbReference type="Pfam" id="PF26334"/>
    </source>
</evidence>
<dbReference type="RefSeq" id="WP_057827109.1">
    <property type="nucleotide sequence ID" value="NZ_BAAACL010000018.1"/>
</dbReference>
<evidence type="ECO:0000313" key="5">
    <source>
        <dbReference type="Proteomes" id="UP000321722"/>
    </source>
</evidence>
<evidence type="ECO:0000259" key="3">
    <source>
        <dbReference type="Pfam" id="PF26337"/>
    </source>
</evidence>
<reference evidence="4 5" key="1">
    <citation type="submission" date="2019-07" db="EMBL/GenBank/DDBJ databases">
        <title>Whole genome shotgun sequence of Lactobacillus aviarius subsp. aviarius NBRC 102162.</title>
        <authorList>
            <person name="Hosoyama A."/>
            <person name="Uohara A."/>
            <person name="Ohji S."/>
            <person name="Ichikawa N."/>
        </authorList>
    </citation>
    <scope>NUCLEOTIDE SEQUENCE [LARGE SCALE GENOMIC DNA]</scope>
    <source>
        <strain evidence="4 5">NBRC 102162</strain>
    </source>
</reference>
<keyword evidence="5" id="KW-1185">Reference proteome</keyword>
<dbReference type="Gene3D" id="3.40.50.2000">
    <property type="entry name" value="Glycogen Phosphorylase B"/>
    <property type="match status" value="2"/>
</dbReference>
<dbReference type="AlphaFoldDB" id="A0A510WU61"/>
<dbReference type="Pfam" id="PF26334">
    <property type="entry name" value="Gtf3_N"/>
    <property type="match status" value="1"/>
</dbReference>
<accession>A0A510WU61</accession>
<dbReference type="GeneID" id="29934178"/>
<name>A0A510WU61_9LACO</name>
<keyword evidence="1 4" id="KW-0808">Transferase</keyword>
<dbReference type="SUPFAM" id="SSF53756">
    <property type="entry name" value="UDP-Glycosyltransferase/glycogen phosphorylase"/>
    <property type="match status" value="1"/>
</dbReference>
<evidence type="ECO:0000256" key="1">
    <source>
        <dbReference type="ARBA" id="ARBA00022679"/>
    </source>
</evidence>
<comment type="caution">
    <text evidence="4">The sequence shown here is derived from an EMBL/GenBank/DDBJ whole genome shotgun (WGS) entry which is preliminary data.</text>
</comment>
<dbReference type="Proteomes" id="UP000321722">
    <property type="component" value="Unassembled WGS sequence"/>
</dbReference>
<protein>
    <submittedName>
        <fullName evidence="4">Beta-1,6-galactofuranosyltransferase</fullName>
    </submittedName>
</protein>
<gene>
    <name evidence="4" type="ORF">LAV01_15680</name>
</gene>
<evidence type="ECO:0000313" key="4">
    <source>
        <dbReference type="EMBL" id="GEK42736.1"/>
    </source>
</evidence>
<dbReference type="PIRSF" id="PIRSF007023">
    <property type="entry name" value="UDP-Galf_transf"/>
    <property type="match status" value="1"/>
</dbReference>
<feature type="domain" description="Glucosyltransferase 3-like N-terminal" evidence="2">
    <location>
        <begin position="13"/>
        <end position="156"/>
    </location>
</feature>
<proteinExistence type="predicted"/>